<dbReference type="OrthoDB" id="9988198at2759"/>
<keyword evidence="3" id="KW-1185">Reference proteome</keyword>
<evidence type="ECO:0000313" key="3">
    <source>
        <dbReference type="Proteomes" id="UP000663828"/>
    </source>
</evidence>
<evidence type="ECO:0000313" key="2">
    <source>
        <dbReference type="EMBL" id="CAF1003485.1"/>
    </source>
</evidence>
<organism evidence="1 4">
    <name type="scientific">Adineta ricciae</name>
    <name type="common">Rotifer</name>
    <dbReference type="NCBI Taxonomy" id="249248"/>
    <lineage>
        <taxon>Eukaryota</taxon>
        <taxon>Metazoa</taxon>
        <taxon>Spiralia</taxon>
        <taxon>Gnathifera</taxon>
        <taxon>Rotifera</taxon>
        <taxon>Eurotatoria</taxon>
        <taxon>Bdelloidea</taxon>
        <taxon>Adinetida</taxon>
        <taxon>Adinetidae</taxon>
        <taxon>Adineta</taxon>
    </lineage>
</organism>
<gene>
    <name evidence="1" type="ORF">EDS130_LOCUS7689</name>
    <name evidence="2" type="ORF">XAT740_LOCUS13332</name>
</gene>
<dbReference type="EMBL" id="CAJNOJ010000023">
    <property type="protein sequence ID" value="CAF0858525.1"/>
    <property type="molecule type" value="Genomic_DNA"/>
</dbReference>
<reference evidence="1" key="1">
    <citation type="submission" date="2021-02" db="EMBL/GenBank/DDBJ databases">
        <authorList>
            <person name="Nowell W R."/>
        </authorList>
    </citation>
    <scope>NUCLEOTIDE SEQUENCE</scope>
</reference>
<dbReference type="Proteomes" id="UP000663828">
    <property type="component" value="Unassembled WGS sequence"/>
</dbReference>
<dbReference type="EMBL" id="CAJNOR010000771">
    <property type="protein sequence ID" value="CAF1003485.1"/>
    <property type="molecule type" value="Genomic_DNA"/>
</dbReference>
<proteinExistence type="predicted"/>
<accession>A0A813WQY2</accession>
<comment type="caution">
    <text evidence="1">The sequence shown here is derived from an EMBL/GenBank/DDBJ whole genome shotgun (WGS) entry which is preliminary data.</text>
</comment>
<dbReference type="AlphaFoldDB" id="A0A813WQY2"/>
<sequence length="162" mass="18272">MAQSTEESVLDKLLKTRYPLTYYLSRQQQFIHSYSTAPSTIAPVPSDPVKNVAHKQNAQLPPRACFNVPDTLDFSATSYDQNEEMDQNSGFEDEDDYGQEFDESLLLKNISNQFSDTHSGNTNEKKSSLIVRSSAIDLEFSPYENSSPLQRAIRNGLNVINK</sequence>
<dbReference type="Proteomes" id="UP000663852">
    <property type="component" value="Unassembled WGS sequence"/>
</dbReference>
<evidence type="ECO:0000313" key="1">
    <source>
        <dbReference type="EMBL" id="CAF0858525.1"/>
    </source>
</evidence>
<protein>
    <submittedName>
        <fullName evidence="1">Uncharacterized protein</fullName>
    </submittedName>
</protein>
<evidence type="ECO:0000313" key="4">
    <source>
        <dbReference type="Proteomes" id="UP000663852"/>
    </source>
</evidence>
<name>A0A813WQY2_ADIRI</name>